<evidence type="ECO:0000313" key="4">
    <source>
        <dbReference type="Proteomes" id="UP000807371"/>
    </source>
</evidence>
<feature type="domain" description="Glycosyltransferase 2-like" evidence="2">
    <location>
        <begin position="18"/>
        <end position="124"/>
    </location>
</feature>
<dbReference type="EMBL" id="JACYXC010000001">
    <property type="protein sequence ID" value="MBH5333499.1"/>
    <property type="molecule type" value="Genomic_DNA"/>
</dbReference>
<comment type="caution">
    <text evidence="3">The sequence shown here is derived from an EMBL/GenBank/DDBJ whole genome shotgun (WGS) entry which is preliminary data.</text>
</comment>
<organism evidence="3 4">
    <name type="scientific">Streptomyces pactum</name>
    <dbReference type="NCBI Taxonomy" id="68249"/>
    <lineage>
        <taxon>Bacteria</taxon>
        <taxon>Bacillati</taxon>
        <taxon>Actinomycetota</taxon>
        <taxon>Actinomycetes</taxon>
        <taxon>Kitasatosporales</taxon>
        <taxon>Streptomycetaceae</taxon>
        <taxon>Streptomyces</taxon>
    </lineage>
</organism>
<dbReference type="Proteomes" id="UP000807371">
    <property type="component" value="Unassembled WGS sequence"/>
</dbReference>
<reference evidence="3 4" key="1">
    <citation type="submission" date="2020-09" db="EMBL/GenBank/DDBJ databases">
        <title>Biosynthesis of the nuclear factor of activated T cells inhibitor NFAT-133 and its congeners in Streptomyces pactum.</title>
        <authorList>
            <person name="Zhou W."/>
            <person name="Posri P."/>
            <person name="Abugrain M.E."/>
            <person name="Weisberg A.J."/>
            <person name="Chang J.H."/>
            <person name="Mahmud T."/>
        </authorList>
    </citation>
    <scope>NUCLEOTIDE SEQUENCE [LARGE SCALE GENOMIC DNA]</scope>
    <source>
        <strain evidence="3 4">ATCC 27456</strain>
    </source>
</reference>
<keyword evidence="4" id="KW-1185">Reference proteome</keyword>
<evidence type="ECO:0000313" key="3">
    <source>
        <dbReference type="EMBL" id="MBH5333499.1"/>
    </source>
</evidence>
<feature type="compositionally biased region" description="Low complexity" evidence="1">
    <location>
        <begin position="466"/>
        <end position="476"/>
    </location>
</feature>
<accession>A0ABS0NED2</accession>
<dbReference type="InterPro" id="IPR001173">
    <property type="entry name" value="Glyco_trans_2-like"/>
</dbReference>
<sequence length="496" mass="53289">MSGPRAGRRHPRPAAYAVVVPTLGRPSLTRTLQALAAATGPRPARVVVVDDRPHAVTTPLDLTVPEPLRPLVTVVPGRAAGPAAARNTGWRACPEPWIVFLDDDVVPGPDWADRLAADLAAAGPRTGGVQGRITVPLPTDRRPTDWERNTAGLATARWITADMAYRRAALEQAGGFDERFRRAFREDADLALRVRAAGWTLTEGSRRTTHPVRPADRWVSVRAQAGNADDVLMTRIHGRDWWHRAAAPRGRLPRHLAVTAAATAAAGCALAGRRRAAALCAGLWLAGTGEFTLARVRPGPRTREEVVTLVVTSCAIPPVAVAHWVRGLLRPHRPQPRPAPPPHRPGPPAAAADRRHAEQRLVRICTDTRSQVKTITAPRPADRRALALRSRRPRSAPRRPFRGPPPAPRRGAVRPGRNPGPGRAVQRGPAAGAADARRPGGPGPAAAARRPARRGQQPVRRRPRAAELPAGGRRPAPGGGPARPVRRLGRLPARPR</sequence>
<protein>
    <submittedName>
        <fullName evidence="3">Glycosyltransferase</fullName>
    </submittedName>
</protein>
<name>A0ABS0NED2_9ACTN</name>
<feature type="compositionally biased region" description="Pro residues" evidence="1">
    <location>
        <begin position="336"/>
        <end position="348"/>
    </location>
</feature>
<dbReference type="InterPro" id="IPR050834">
    <property type="entry name" value="Glycosyltransf_2"/>
</dbReference>
<dbReference type="SUPFAM" id="SSF53448">
    <property type="entry name" value="Nucleotide-diphospho-sugar transferases"/>
    <property type="match status" value="1"/>
</dbReference>
<gene>
    <name evidence="3" type="ORF">IHE55_01245</name>
</gene>
<evidence type="ECO:0000259" key="2">
    <source>
        <dbReference type="Pfam" id="PF00535"/>
    </source>
</evidence>
<dbReference type="Gene3D" id="3.90.550.10">
    <property type="entry name" value="Spore Coat Polysaccharide Biosynthesis Protein SpsA, Chain A"/>
    <property type="match status" value="1"/>
</dbReference>
<proteinExistence type="predicted"/>
<feature type="compositionally biased region" description="Low complexity" evidence="1">
    <location>
        <begin position="409"/>
        <end position="434"/>
    </location>
</feature>
<dbReference type="PANTHER" id="PTHR43685">
    <property type="entry name" value="GLYCOSYLTRANSFERASE"/>
    <property type="match status" value="1"/>
</dbReference>
<feature type="compositionally biased region" description="Basic residues" evidence="1">
    <location>
        <begin position="484"/>
        <end position="496"/>
    </location>
</feature>
<feature type="compositionally biased region" description="Low complexity" evidence="1">
    <location>
        <begin position="444"/>
        <end position="458"/>
    </location>
</feature>
<evidence type="ECO:0000256" key="1">
    <source>
        <dbReference type="SAM" id="MobiDB-lite"/>
    </source>
</evidence>
<feature type="compositionally biased region" description="Basic residues" evidence="1">
    <location>
        <begin position="389"/>
        <end position="401"/>
    </location>
</feature>
<feature type="compositionally biased region" description="Basic and acidic residues" evidence="1">
    <location>
        <begin position="352"/>
        <end position="361"/>
    </location>
</feature>
<feature type="region of interest" description="Disordered" evidence="1">
    <location>
        <begin position="330"/>
        <end position="496"/>
    </location>
</feature>
<dbReference type="PANTHER" id="PTHR43685:SF3">
    <property type="entry name" value="SLR2126 PROTEIN"/>
    <property type="match status" value="1"/>
</dbReference>
<dbReference type="InterPro" id="IPR029044">
    <property type="entry name" value="Nucleotide-diphossugar_trans"/>
</dbReference>
<dbReference type="Pfam" id="PF00535">
    <property type="entry name" value="Glycos_transf_2"/>
    <property type="match status" value="1"/>
</dbReference>